<feature type="transmembrane region" description="Helical" evidence="1">
    <location>
        <begin position="73"/>
        <end position="94"/>
    </location>
</feature>
<proteinExistence type="predicted"/>
<evidence type="ECO:0000256" key="1">
    <source>
        <dbReference type="SAM" id="Phobius"/>
    </source>
</evidence>
<dbReference type="AlphaFoldDB" id="A0A413TM47"/>
<evidence type="ECO:0000313" key="5">
    <source>
        <dbReference type="Proteomes" id="UP000283701"/>
    </source>
</evidence>
<sequence>MIFIIFTFLIFGGWYVWVKIRGTDMVKVKFDYTTKKTSRISTWKIIVALLFLMLIFILAFTSDSMQTSAGRKVNFLIVGIVVCIYIAVILFFNIQRIKIKKFKKNSIKIPGKIIGLKTHRFYNYNSADYNFTYYLIVNYVNPQTGKTEEYTTRESVNASPFYALKSLDVSVYYKDREHIWVNDFKRIKKLQENIAFQVTGYVDGKDPGVLKYVED</sequence>
<gene>
    <name evidence="3" type="ORF">DW654_15120</name>
    <name evidence="2" type="ORF">DW914_13205</name>
</gene>
<dbReference type="Proteomes" id="UP000283701">
    <property type="component" value="Unassembled WGS sequence"/>
</dbReference>
<comment type="caution">
    <text evidence="2">The sequence shown here is derived from an EMBL/GenBank/DDBJ whole genome shotgun (WGS) entry which is preliminary data.</text>
</comment>
<reference evidence="4 5" key="1">
    <citation type="submission" date="2018-08" db="EMBL/GenBank/DDBJ databases">
        <title>A genome reference for cultivated species of the human gut microbiota.</title>
        <authorList>
            <person name="Zou Y."/>
            <person name="Xue W."/>
            <person name="Luo G."/>
        </authorList>
    </citation>
    <scope>NUCLEOTIDE SEQUENCE [LARGE SCALE GENOMIC DNA]</scope>
    <source>
        <strain evidence="3 5">AM23-23AC</strain>
        <strain evidence="2 4">AM42-1AC</strain>
    </source>
</reference>
<dbReference type="Proteomes" id="UP000283492">
    <property type="component" value="Unassembled WGS sequence"/>
</dbReference>
<keyword evidence="1" id="KW-0472">Membrane</keyword>
<evidence type="ECO:0000313" key="3">
    <source>
        <dbReference type="EMBL" id="RHF81661.1"/>
    </source>
</evidence>
<dbReference type="EMBL" id="QRHP01000024">
    <property type="protein sequence ID" value="RHF81661.1"/>
    <property type="molecule type" value="Genomic_DNA"/>
</dbReference>
<dbReference type="EMBL" id="QSFX01000026">
    <property type="protein sequence ID" value="RHA86127.1"/>
    <property type="molecule type" value="Genomic_DNA"/>
</dbReference>
<protein>
    <submittedName>
        <fullName evidence="2">Uncharacterized protein</fullName>
    </submittedName>
</protein>
<accession>A0A413TM47</accession>
<keyword evidence="1" id="KW-1133">Transmembrane helix</keyword>
<keyword evidence="1" id="KW-0812">Transmembrane</keyword>
<evidence type="ECO:0000313" key="2">
    <source>
        <dbReference type="EMBL" id="RHA86127.1"/>
    </source>
</evidence>
<name>A0A413TM47_9FIRM</name>
<feature type="transmembrane region" description="Helical" evidence="1">
    <location>
        <begin position="6"/>
        <end position="22"/>
    </location>
</feature>
<organism evidence="2 4">
    <name type="scientific">Roseburia inulinivorans</name>
    <dbReference type="NCBI Taxonomy" id="360807"/>
    <lineage>
        <taxon>Bacteria</taxon>
        <taxon>Bacillati</taxon>
        <taxon>Bacillota</taxon>
        <taxon>Clostridia</taxon>
        <taxon>Lachnospirales</taxon>
        <taxon>Lachnospiraceae</taxon>
        <taxon>Roseburia</taxon>
    </lineage>
</organism>
<evidence type="ECO:0000313" key="4">
    <source>
        <dbReference type="Proteomes" id="UP000283492"/>
    </source>
</evidence>
<feature type="transmembrane region" description="Helical" evidence="1">
    <location>
        <begin position="43"/>
        <end position="61"/>
    </location>
</feature>
<dbReference type="RefSeq" id="WP_118203920.1">
    <property type="nucleotide sequence ID" value="NZ_CABJFX010000026.1"/>
</dbReference>